<evidence type="ECO:0000256" key="1">
    <source>
        <dbReference type="ARBA" id="ARBA00022723"/>
    </source>
</evidence>
<dbReference type="GO" id="GO:0046872">
    <property type="term" value="F:metal ion binding"/>
    <property type="evidence" value="ECO:0007669"/>
    <property type="project" value="UniProtKB-KW"/>
</dbReference>
<organism evidence="5 6">
    <name type="scientific">Nitrosomonas halophila</name>
    <dbReference type="NCBI Taxonomy" id="44576"/>
    <lineage>
        <taxon>Bacteria</taxon>
        <taxon>Pseudomonadati</taxon>
        <taxon>Pseudomonadota</taxon>
        <taxon>Betaproteobacteria</taxon>
        <taxon>Nitrosomonadales</taxon>
        <taxon>Nitrosomonadaceae</taxon>
        <taxon>Nitrosomonas</taxon>
    </lineage>
</organism>
<dbReference type="OrthoDB" id="2874181at2"/>
<dbReference type="InterPro" id="IPR002227">
    <property type="entry name" value="Tyrosinase_Cu-bd"/>
</dbReference>
<dbReference type="PANTHER" id="PTHR11474:SF76">
    <property type="entry name" value="SHKT DOMAIN-CONTAINING PROTEIN"/>
    <property type="match status" value="1"/>
</dbReference>
<feature type="domain" description="Tyrosinase copper-binding" evidence="3">
    <location>
        <begin position="139"/>
        <end position="156"/>
    </location>
</feature>
<dbReference type="AlphaFoldDB" id="A0A1H3PKM2"/>
<dbReference type="PROSITE" id="PS00497">
    <property type="entry name" value="TYROSINASE_1"/>
    <property type="match status" value="1"/>
</dbReference>
<dbReference type="Gene3D" id="1.10.1280.10">
    <property type="entry name" value="Di-copper center containing domain from catechol oxidase"/>
    <property type="match status" value="2"/>
</dbReference>
<keyword evidence="2" id="KW-0186">Copper</keyword>
<evidence type="ECO:0000313" key="6">
    <source>
        <dbReference type="Proteomes" id="UP000198640"/>
    </source>
</evidence>
<dbReference type="Pfam" id="PF00264">
    <property type="entry name" value="Tyrosinase"/>
    <property type="match status" value="2"/>
</dbReference>
<sequence length="522" mass="58123">MNAFHTILNEWAKSVAPVTLLLLSATVSAETPRISVLEFSQDAAKVTALEKGIASMNANSSANPDSAEYRTSFAYWANTHGYFGKGKNATDLQEYIAYRMPSCLETLDKETCNEYYAHMANTPVPNDGFTENVWGTCQHGNLNFLPWHRMYLHFFERTLRKQSGDADLSLPYWNYYDEKSKDGKGLAIPFLVRQSASDPLYDRWRTPGLNDNATSISVQTASSKQAFEFNDFTNFSKTLQNQPHGVMHCAVGTGCTTPDMGFVPIAGLDPVFYMHHANIDRLWQCWLDRKANGQKQDLAWAKKNLSMPDAWYETRYIFADENGNKVEVAIADLFDEKKFPRRYTTDLRCEQPVLKQEAHLVAAAGESPLKSHALLTHPNKVVLRGKPVAVNLQPAAANLKASSLSQTLQKTAGIYLILEDVTIDGAPAVTYDIYIANKQQSDKRIYVATFNLFGAHDHDQSTGERLIFNVTEDVAKLGLTGPDSVSVTFEPTTLSSRPVPQVRSTSGISVGTIRLENTAIRP</sequence>
<dbReference type="PRINTS" id="PR00092">
    <property type="entry name" value="TYROSINASE"/>
</dbReference>
<reference evidence="5 6" key="1">
    <citation type="submission" date="2016-10" db="EMBL/GenBank/DDBJ databases">
        <authorList>
            <person name="de Groot N.N."/>
        </authorList>
    </citation>
    <scope>NUCLEOTIDE SEQUENCE [LARGE SCALE GENOMIC DNA]</scope>
    <source>
        <strain evidence="5 6">Nm1</strain>
    </source>
</reference>
<dbReference type="PROSITE" id="PS00498">
    <property type="entry name" value="TYROSINASE_2"/>
    <property type="match status" value="1"/>
</dbReference>
<evidence type="ECO:0000313" key="5">
    <source>
        <dbReference type="EMBL" id="SDZ01590.1"/>
    </source>
</evidence>
<evidence type="ECO:0000256" key="2">
    <source>
        <dbReference type="ARBA" id="ARBA00023008"/>
    </source>
</evidence>
<proteinExistence type="predicted"/>
<dbReference type="RefSeq" id="WP_090415835.1">
    <property type="nucleotide sequence ID" value="NZ_FNOY01000101.1"/>
</dbReference>
<dbReference type="PANTHER" id="PTHR11474">
    <property type="entry name" value="TYROSINASE FAMILY MEMBER"/>
    <property type="match status" value="1"/>
</dbReference>
<dbReference type="STRING" id="44576.SAMN05421881_11015"/>
<gene>
    <name evidence="5" type="ORF">SAMN05421881_11015</name>
</gene>
<dbReference type="InterPro" id="IPR008922">
    <property type="entry name" value="Di-copper_centre_dom_sf"/>
</dbReference>
<protein>
    <submittedName>
        <fullName evidence="5">Tyrosinase</fullName>
    </submittedName>
</protein>
<dbReference type="SUPFAM" id="SSF48056">
    <property type="entry name" value="Di-copper centre-containing domain"/>
    <property type="match status" value="1"/>
</dbReference>
<evidence type="ECO:0000259" key="4">
    <source>
        <dbReference type="PROSITE" id="PS00498"/>
    </source>
</evidence>
<name>A0A1H3PKM2_9PROT</name>
<dbReference type="InterPro" id="IPR050316">
    <property type="entry name" value="Tyrosinase/Hemocyanin"/>
</dbReference>
<feature type="domain" description="Tyrosinase copper-binding" evidence="4">
    <location>
        <begin position="269"/>
        <end position="280"/>
    </location>
</feature>
<keyword evidence="6" id="KW-1185">Reference proteome</keyword>
<dbReference type="EMBL" id="FNOY01000101">
    <property type="protein sequence ID" value="SDZ01590.1"/>
    <property type="molecule type" value="Genomic_DNA"/>
</dbReference>
<dbReference type="GO" id="GO:0016491">
    <property type="term" value="F:oxidoreductase activity"/>
    <property type="evidence" value="ECO:0007669"/>
    <property type="project" value="InterPro"/>
</dbReference>
<keyword evidence="1" id="KW-0479">Metal-binding</keyword>
<accession>A0A1H3PKM2</accession>
<dbReference type="Proteomes" id="UP000198640">
    <property type="component" value="Unassembled WGS sequence"/>
</dbReference>
<evidence type="ECO:0000259" key="3">
    <source>
        <dbReference type="PROSITE" id="PS00497"/>
    </source>
</evidence>